<dbReference type="InterPro" id="IPR011006">
    <property type="entry name" value="CheY-like_superfamily"/>
</dbReference>
<dbReference type="Gene3D" id="3.40.50.2300">
    <property type="match status" value="1"/>
</dbReference>
<feature type="domain" description="HPt" evidence="6">
    <location>
        <begin position="152"/>
        <end position="234"/>
    </location>
</feature>
<evidence type="ECO:0000313" key="7">
    <source>
        <dbReference type="EMBL" id="MCL7713241.1"/>
    </source>
</evidence>
<dbReference type="PROSITE" id="PS50110">
    <property type="entry name" value="RESPONSE_REGULATORY"/>
    <property type="match status" value="1"/>
</dbReference>
<feature type="modified residue" description="4-aspartylphosphate" evidence="4">
    <location>
        <position position="60"/>
    </location>
</feature>
<keyword evidence="1 4" id="KW-0597">Phosphoprotein</keyword>
<dbReference type="PANTHER" id="PTHR44591:SF21">
    <property type="entry name" value="TWO-COMPONENT RESPONSE REGULATOR"/>
    <property type="match status" value="1"/>
</dbReference>
<evidence type="ECO:0000256" key="3">
    <source>
        <dbReference type="PROSITE-ProRule" id="PRU00110"/>
    </source>
</evidence>
<evidence type="ECO:0000259" key="6">
    <source>
        <dbReference type="PROSITE" id="PS50894"/>
    </source>
</evidence>
<reference evidence="7 8" key="1">
    <citation type="submission" date="2021-08" db="EMBL/GenBank/DDBJ databases">
        <title>Novel members of of the genus Stenotrophomonas from differernt environment.</title>
        <authorList>
            <person name="Deng Y."/>
        </authorList>
    </citation>
    <scope>NUCLEOTIDE SEQUENCE [LARGE SCALE GENOMIC DNA]</scope>
    <source>
        <strain evidence="7 8">CPCC 101365</strain>
    </source>
</reference>
<dbReference type="InterPro" id="IPR050595">
    <property type="entry name" value="Bact_response_regulator"/>
</dbReference>
<organism evidence="7 8">
    <name type="scientific">Stenotrophomonas mori</name>
    <dbReference type="NCBI Taxonomy" id="2871096"/>
    <lineage>
        <taxon>Bacteria</taxon>
        <taxon>Pseudomonadati</taxon>
        <taxon>Pseudomonadota</taxon>
        <taxon>Gammaproteobacteria</taxon>
        <taxon>Lysobacterales</taxon>
        <taxon>Lysobacteraceae</taxon>
        <taxon>Stenotrophomonas</taxon>
    </lineage>
</organism>
<dbReference type="RefSeq" id="WP_250061127.1">
    <property type="nucleotide sequence ID" value="NZ_JAIKTS010000001.1"/>
</dbReference>
<dbReference type="SUPFAM" id="SSF47226">
    <property type="entry name" value="Histidine-containing phosphotransfer domain, HPT domain"/>
    <property type="match status" value="1"/>
</dbReference>
<proteinExistence type="predicted"/>
<evidence type="ECO:0000259" key="5">
    <source>
        <dbReference type="PROSITE" id="PS50110"/>
    </source>
</evidence>
<dbReference type="InterPro" id="IPR036641">
    <property type="entry name" value="HPT_dom_sf"/>
</dbReference>
<dbReference type="Pfam" id="PF01627">
    <property type="entry name" value="Hpt"/>
    <property type="match status" value="1"/>
</dbReference>
<dbReference type="SMART" id="SM00448">
    <property type="entry name" value="REC"/>
    <property type="match status" value="1"/>
</dbReference>
<dbReference type="InterPro" id="IPR008207">
    <property type="entry name" value="Sig_transdc_His_kin_Hpt_dom"/>
</dbReference>
<dbReference type="SUPFAM" id="SSF52172">
    <property type="entry name" value="CheY-like"/>
    <property type="match status" value="1"/>
</dbReference>
<dbReference type="PROSITE" id="PS50894">
    <property type="entry name" value="HPT"/>
    <property type="match status" value="1"/>
</dbReference>
<sequence length="234" mass="25449">MNTQQQATPPRLLLVEDDATSQGFFRSALEALPATVDVAGSVADALRLCESVRHDLWLIDVNLPDGSGQELLRQLRRRHAGVPAVAHTADDRIETRDALREAGCERVLVKPMSRAQLLDAIGESLGRAPAAGDDPAPPDWDERAALDALNGQRAHVIALRELFLSELPVARDAVGVALRQHDDGALRQQLHRLQASCGFVGASRLGRAVRQLHQSPESDRARRQFDAAVSALLH</sequence>
<dbReference type="Pfam" id="PF00072">
    <property type="entry name" value="Response_reg"/>
    <property type="match status" value="1"/>
</dbReference>
<dbReference type="Gene3D" id="1.20.120.160">
    <property type="entry name" value="HPT domain"/>
    <property type="match status" value="1"/>
</dbReference>
<keyword evidence="2" id="KW-0902">Two-component regulatory system</keyword>
<feature type="domain" description="Response regulatory" evidence="5">
    <location>
        <begin position="11"/>
        <end position="125"/>
    </location>
</feature>
<dbReference type="Proteomes" id="UP001431235">
    <property type="component" value="Unassembled WGS sequence"/>
</dbReference>
<comment type="caution">
    <text evidence="7">The sequence shown here is derived from an EMBL/GenBank/DDBJ whole genome shotgun (WGS) entry which is preliminary data.</text>
</comment>
<feature type="modified residue" description="Phosphohistidine" evidence="3">
    <location>
        <position position="191"/>
    </location>
</feature>
<dbReference type="CDD" id="cd00156">
    <property type="entry name" value="REC"/>
    <property type="match status" value="1"/>
</dbReference>
<keyword evidence="8" id="KW-1185">Reference proteome</keyword>
<accession>A0ABT0SDQ0</accession>
<evidence type="ECO:0000256" key="1">
    <source>
        <dbReference type="ARBA" id="ARBA00022553"/>
    </source>
</evidence>
<dbReference type="InterPro" id="IPR001789">
    <property type="entry name" value="Sig_transdc_resp-reg_receiver"/>
</dbReference>
<evidence type="ECO:0000256" key="4">
    <source>
        <dbReference type="PROSITE-ProRule" id="PRU00169"/>
    </source>
</evidence>
<protein>
    <submittedName>
        <fullName evidence="7">Response regulator</fullName>
    </submittedName>
</protein>
<dbReference type="PANTHER" id="PTHR44591">
    <property type="entry name" value="STRESS RESPONSE REGULATOR PROTEIN 1"/>
    <property type="match status" value="1"/>
</dbReference>
<dbReference type="EMBL" id="JAIKTS010000001">
    <property type="protein sequence ID" value="MCL7713241.1"/>
    <property type="molecule type" value="Genomic_DNA"/>
</dbReference>
<gene>
    <name evidence="7" type="ORF">K5L01_01025</name>
</gene>
<evidence type="ECO:0000256" key="2">
    <source>
        <dbReference type="ARBA" id="ARBA00023012"/>
    </source>
</evidence>
<evidence type="ECO:0000313" key="8">
    <source>
        <dbReference type="Proteomes" id="UP001431235"/>
    </source>
</evidence>
<name>A0ABT0SDQ0_9GAMM</name>